<sequence length="119" mass="13421">MAASSATSGVTHRSELVLQVASAAYLGRYRGQTRIHTESDLRVFLRWCTAMELDPLAAVRADIERYVRWLQDVRSTSPRQRRGGCRSWSASTGSVLCGFVRENEHRMFVGFGARFGRKP</sequence>
<evidence type="ECO:0000313" key="3">
    <source>
        <dbReference type="Proteomes" id="UP000482800"/>
    </source>
</evidence>
<dbReference type="AlphaFoldDB" id="A0A6V8K0T6"/>
<gene>
    <name evidence="2" type="ORF">Phou_014540</name>
</gene>
<reference evidence="2 3" key="2">
    <citation type="submission" date="2020-03" db="EMBL/GenBank/DDBJ databases">
        <authorList>
            <person name="Ichikawa N."/>
            <person name="Kimura A."/>
            <person name="Kitahashi Y."/>
            <person name="Uohara A."/>
        </authorList>
    </citation>
    <scope>NUCLEOTIDE SEQUENCE [LARGE SCALE GENOMIC DNA]</scope>
    <source>
        <strain evidence="2 3">NBRC 108639</strain>
    </source>
</reference>
<accession>A0A6V8K0T6</accession>
<dbReference type="SUPFAM" id="SSF47823">
    <property type="entry name" value="lambda integrase-like, N-terminal domain"/>
    <property type="match status" value="1"/>
</dbReference>
<dbReference type="Gene3D" id="1.10.150.130">
    <property type="match status" value="1"/>
</dbReference>
<evidence type="ECO:0000313" key="2">
    <source>
        <dbReference type="EMBL" id="GFJ77274.1"/>
    </source>
</evidence>
<keyword evidence="3" id="KW-1185">Reference proteome</keyword>
<protein>
    <recommendedName>
        <fullName evidence="4">Core-binding (CB) domain-containing protein</fullName>
    </recommendedName>
</protein>
<dbReference type="EMBL" id="BLPF01000001">
    <property type="protein sequence ID" value="GFJ77274.1"/>
    <property type="molecule type" value="Genomic_DNA"/>
</dbReference>
<dbReference type="GO" id="GO:0003677">
    <property type="term" value="F:DNA binding"/>
    <property type="evidence" value="ECO:0007669"/>
    <property type="project" value="UniProtKB-KW"/>
</dbReference>
<reference evidence="2 3" key="1">
    <citation type="submission" date="2020-03" db="EMBL/GenBank/DDBJ databases">
        <title>Whole genome shotgun sequence of Phytohabitans houttuyneae NBRC 108639.</title>
        <authorList>
            <person name="Komaki H."/>
            <person name="Tamura T."/>
        </authorList>
    </citation>
    <scope>NUCLEOTIDE SEQUENCE [LARGE SCALE GENOMIC DNA]</scope>
    <source>
        <strain evidence="2 3">NBRC 108639</strain>
    </source>
</reference>
<keyword evidence="1" id="KW-0238">DNA-binding</keyword>
<dbReference type="Proteomes" id="UP000482800">
    <property type="component" value="Unassembled WGS sequence"/>
</dbReference>
<organism evidence="2 3">
    <name type="scientific">Phytohabitans houttuyneae</name>
    <dbReference type="NCBI Taxonomy" id="1076126"/>
    <lineage>
        <taxon>Bacteria</taxon>
        <taxon>Bacillati</taxon>
        <taxon>Actinomycetota</taxon>
        <taxon>Actinomycetes</taxon>
        <taxon>Micromonosporales</taxon>
        <taxon>Micromonosporaceae</taxon>
    </lineage>
</organism>
<name>A0A6V8K0T6_9ACTN</name>
<proteinExistence type="predicted"/>
<dbReference type="InterPro" id="IPR010998">
    <property type="entry name" value="Integrase_recombinase_N"/>
</dbReference>
<evidence type="ECO:0008006" key="4">
    <source>
        <dbReference type="Google" id="ProtNLM"/>
    </source>
</evidence>
<comment type="caution">
    <text evidence="2">The sequence shown here is derived from an EMBL/GenBank/DDBJ whole genome shotgun (WGS) entry which is preliminary data.</text>
</comment>
<evidence type="ECO:0000256" key="1">
    <source>
        <dbReference type="ARBA" id="ARBA00023125"/>
    </source>
</evidence>